<feature type="domain" description="RNB" evidence="1">
    <location>
        <begin position="238"/>
        <end position="536"/>
    </location>
</feature>
<dbReference type="InterPro" id="IPR001900">
    <property type="entry name" value="RNase_II/R"/>
</dbReference>
<dbReference type="PANTHER" id="PTHR23355:SF42">
    <property type="entry name" value="RIBONUCLEASE II, CHLOROPLASTIC_MITOCHONDRIAL"/>
    <property type="match status" value="1"/>
</dbReference>
<name>F5YNL0_TREPZ</name>
<dbReference type="InterPro" id="IPR036388">
    <property type="entry name" value="WH-like_DNA-bd_sf"/>
</dbReference>
<dbReference type="GO" id="GO:0006402">
    <property type="term" value="P:mRNA catabolic process"/>
    <property type="evidence" value="ECO:0007669"/>
    <property type="project" value="TreeGrafter"/>
</dbReference>
<dbReference type="SUPFAM" id="SSF50249">
    <property type="entry name" value="Nucleic acid-binding proteins"/>
    <property type="match status" value="2"/>
</dbReference>
<sequence length="641" mass="69259">MIAEKSLVAYKNRPALVSERTGDKLGISLAGGEKLKVREKDIELLHPGPCTQATIEGLLSGDETGEIDIKGAWELLLGNKVPLRDLAELIYGEYTPRTAWAAYEIFKKGLYFSGDIAGISSRDAAAVAADGERRSLKQRDQAEREAFLELLKSGTADFSDPSGEEIRFLQDVEALAYGRTEKSRTLRDLGRQETPLEAHRLLLSAAFWTPWVNPHPQRYELSLAPARHLPDPPPPEARTDLSGLEAYAIDSPWSHDPDDAVSLEKHPAGGPDTLYVHVADPAASILSGSPGDLEARGRGATLYLPEGTARMLAEESLSLYALGLSSIPDTSPATELSPALSFKLLLGDDGSILETDIFPSLIRVTRLSYAGADAQVAGDANPVLAGLFQIAERNLRRRMAAGAVVIELPETHMSVNLPEKPGADGTVSIHLLENYKSADMVRECMLLAGEGAAGWALQKRLPFPYVSQETGDLPSSPLPGMAGSYQLRRCMRPRTLSVKPGLHWGLGLDQYTQVTSPLRRYTDLLAHQQIRALLSGAVPLSEDDLMVALAAGEAAAAATVQAERASRAHWIAVYLRDKKGSPWEGIMMEKKGNRVVVMIPGLGLETQVAANSELAPNDPVTLTLSGVKIPEAEALFIINQE</sequence>
<dbReference type="Pfam" id="PF00773">
    <property type="entry name" value="RNB"/>
    <property type="match status" value="2"/>
</dbReference>
<dbReference type="STRING" id="545694.TREPR_2973"/>
<dbReference type="eggNOG" id="COG0557">
    <property type="taxonomic scope" value="Bacteria"/>
</dbReference>
<gene>
    <name evidence="2" type="ordered locus">TREPR_2973</name>
</gene>
<dbReference type="InterPro" id="IPR050180">
    <property type="entry name" value="RNR_Ribonuclease"/>
</dbReference>
<dbReference type="Gene3D" id="2.40.50.140">
    <property type="entry name" value="Nucleic acid-binding proteins"/>
    <property type="match status" value="1"/>
</dbReference>
<dbReference type="HOGENOM" id="CLU_015903_2_0_12"/>
<protein>
    <submittedName>
        <fullName evidence="2">Ribonuclease II family protein</fullName>
    </submittedName>
</protein>
<reference evidence="3" key="1">
    <citation type="submission" date="2009-12" db="EMBL/GenBank/DDBJ databases">
        <title>Complete sequence of Treponema primitia strain ZAS-2.</title>
        <authorList>
            <person name="Tetu S.G."/>
            <person name="Matson E."/>
            <person name="Ren Q."/>
            <person name="Seshadri R."/>
            <person name="Elbourne L."/>
            <person name="Hassan K.A."/>
            <person name="Durkin A."/>
            <person name="Radune D."/>
            <person name="Mohamoud Y."/>
            <person name="Shay R."/>
            <person name="Jin S."/>
            <person name="Zhang X."/>
            <person name="Lucey K."/>
            <person name="Ballor N.R."/>
            <person name="Ottesen E."/>
            <person name="Rosenthal R."/>
            <person name="Allen A."/>
            <person name="Leadbetter J.R."/>
            <person name="Paulsen I.T."/>
        </authorList>
    </citation>
    <scope>NUCLEOTIDE SEQUENCE [LARGE SCALE GENOMIC DNA]</scope>
    <source>
        <strain evidence="3">ATCC BAA-887 / DSM 12427 / ZAS-2</strain>
    </source>
</reference>
<dbReference type="OrthoDB" id="9764149at2"/>
<dbReference type="SMART" id="SM00955">
    <property type="entry name" value="RNB"/>
    <property type="match status" value="1"/>
</dbReference>
<accession>F5YNL0</accession>
<dbReference type="EMBL" id="CP001843">
    <property type="protein sequence ID" value="AEF84496.1"/>
    <property type="molecule type" value="Genomic_DNA"/>
</dbReference>
<dbReference type="InterPro" id="IPR056404">
    <property type="entry name" value="HTH_RNase_II"/>
</dbReference>
<proteinExistence type="predicted"/>
<evidence type="ECO:0000259" key="1">
    <source>
        <dbReference type="SMART" id="SM00955"/>
    </source>
</evidence>
<dbReference type="GO" id="GO:0000932">
    <property type="term" value="C:P-body"/>
    <property type="evidence" value="ECO:0007669"/>
    <property type="project" value="TreeGrafter"/>
</dbReference>
<dbReference type="Gene3D" id="1.10.10.10">
    <property type="entry name" value="Winged helix-like DNA-binding domain superfamily/Winged helix DNA-binding domain"/>
    <property type="match status" value="1"/>
</dbReference>
<dbReference type="KEGG" id="tpi:TREPR_2973"/>
<dbReference type="GO" id="GO:0000175">
    <property type="term" value="F:3'-5'-RNA exonuclease activity"/>
    <property type="evidence" value="ECO:0007669"/>
    <property type="project" value="TreeGrafter"/>
</dbReference>
<reference evidence="2 3" key="2">
    <citation type="journal article" date="2011" name="ISME J.">
        <title>RNA-seq reveals cooperative metabolic interactions between two termite-gut spirochete species in co-culture.</title>
        <authorList>
            <person name="Rosenthal A.Z."/>
            <person name="Matson E.G."/>
            <person name="Eldar A."/>
            <person name="Leadbetter J.R."/>
        </authorList>
    </citation>
    <scope>NUCLEOTIDE SEQUENCE [LARGE SCALE GENOMIC DNA]</scope>
    <source>
        <strain evidence="3">ATCC BAA-887 / DSM 12427 / ZAS-2</strain>
    </source>
</reference>
<dbReference type="GO" id="GO:0003723">
    <property type="term" value="F:RNA binding"/>
    <property type="evidence" value="ECO:0007669"/>
    <property type="project" value="InterPro"/>
</dbReference>
<dbReference type="PANTHER" id="PTHR23355">
    <property type="entry name" value="RIBONUCLEASE"/>
    <property type="match status" value="1"/>
</dbReference>
<dbReference type="Pfam" id="PF23161">
    <property type="entry name" value="HTH_RNase_II"/>
    <property type="match status" value="1"/>
</dbReference>
<evidence type="ECO:0000313" key="2">
    <source>
        <dbReference type="EMBL" id="AEF84496.1"/>
    </source>
</evidence>
<dbReference type="Proteomes" id="UP000009223">
    <property type="component" value="Chromosome"/>
</dbReference>
<dbReference type="AlphaFoldDB" id="F5YNL0"/>
<evidence type="ECO:0000313" key="3">
    <source>
        <dbReference type="Proteomes" id="UP000009223"/>
    </source>
</evidence>
<keyword evidence="3" id="KW-1185">Reference proteome</keyword>
<organism evidence="2 3">
    <name type="scientific">Treponema primitia (strain ATCC BAA-887 / DSM 12427 / ZAS-2)</name>
    <dbReference type="NCBI Taxonomy" id="545694"/>
    <lineage>
        <taxon>Bacteria</taxon>
        <taxon>Pseudomonadati</taxon>
        <taxon>Spirochaetota</taxon>
        <taxon>Spirochaetia</taxon>
        <taxon>Spirochaetales</taxon>
        <taxon>Treponemataceae</taxon>
        <taxon>Treponema</taxon>
    </lineage>
</organism>
<dbReference type="InterPro" id="IPR012340">
    <property type="entry name" value="NA-bd_OB-fold"/>
</dbReference>